<dbReference type="Pfam" id="PF02652">
    <property type="entry name" value="Lactate_perm"/>
    <property type="match status" value="2"/>
</dbReference>
<evidence type="ECO:0000313" key="9">
    <source>
        <dbReference type="EMBL" id="CAA9433648.1"/>
    </source>
</evidence>
<dbReference type="PANTHER" id="PTHR30003">
    <property type="entry name" value="L-LACTATE PERMEASE"/>
    <property type="match status" value="1"/>
</dbReference>
<feature type="transmembrane region" description="Helical" evidence="8">
    <location>
        <begin position="123"/>
        <end position="142"/>
    </location>
</feature>
<dbReference type="GO" id="GO:0015129">
    <property type="term" value="F:lactate transmembrane transporter activity"/>
    <property type="evidence" value="ECO:0007669"/>
    <property type="project" value="UniProtKB-UniRule"/>
</dbReference>
<evidence type="ECO:0000256" key="2">
    <source>
        <dbReference type="ARBA" id="ARBA00010100"/>
    </source>
</evidence>
<feature type="transmembrane region" description="Helical" evidence="8">
    <location>
        <begin position="264"/>
        <end position="282"/>
    </location>
</feature>
<feature type="transmembrane region" description="Helical" evidence="8">
    <location>
        <begin position="181"/>
        <end position="202"/>
    </location>
</feature>
<keyword evidence="5 8" id="KW-0812">Transmembrane</keyword>
<gene>
    <name evidence="9" type="ORF">AVDCRST_MAG82-2303</name>
</gene>
<evidence type="ECO:0000256" key="5">
    <source>
        <dbReference type="ARBA" id="ARBA00022692"/>
    </source>
</evidence>
<organism evidence="9">
    <name type="scientific">uncultured Rubrobacteraceae bacterium</name>
    <dbReference type="NCBI Taxonomy" id="349277"/>
    <lineage>
        <taxon>Bacteria</taxon>
        <taxon>Bacillati</taxon>
        <taxon>Actinomycetota</taxon>
        <taxon>Rubrobacteria</taxon>
        <taxon>Rubrobacterales</taxon>
        <taxon>Rubrobacteraceae</taxon>
        <taxon>environmental samples</taxon>
    </lineage>
</organism>
<dbReference type="InterPro" id="IPR003804">
    <property type="entry name" value="Lactate_perm"/>
</dbReference>
<keyword evidence="3 8" id="KW-0813">Transport</keyword>
<keyword evidence="4 8" id="KW-1003">Cell membrane</keyword>
<feature type="transmembrane region" description="Helical" evidence="8">
    <location>
        <begin position="68"/>
        <end position="88"/>
    </location>
</feature>
<name>A0A6J4Q5Q9_9ACTN</name>
<evidence type="ECO:0000256" key="4">
    <source>
        <dbReference type="ARBA" id="ARBA00022475"/>
    </source>
</evidence>
<comment type="caution">
    <text evidence="8">Lacks conserved residue(s) required for the propagation of feature annotation.</text>
</comment>
<comment type="similarity">
    <text evidence="2 8">Belongs to the lactate permease family.</text>
</comment>
<keyword evidence="6 8" id="KW-1133">Transmembrane helix</keyword>
<reference evidence="9" key="1">
    <citation type="submission" date="2020-02" db="EMBL/GenBank/DDBJ databases">
        <authorList>
            <person name="Meier V. D."/>
        </authorList>
    </citation>
    <scope>NUCLEOTIDE SEQUENCE</scope>
    <source>
        <strain evidence="9">AVDCRST_MAG82</strain>
    </source>
</reference>
<dbReference type="EMBL" id="CADCVA010000307">
    <property type="protein sequence ID" value="CAA9433648.1"/>
    <property type="molecule type" value="Genomic_DNA"/>
</dbReference>
<evidence type="ECO:0000256" key="7">
    <source>
        <dbReference type="ARBA" id="ARBA00023136"/>
    </source>
</evidence>
<evidence type="ECO:0000256" key="3">
    <source>
        <dbReference type="ARBA" id="ARBA00022448"/>
    </source>
</evidence>
<dbReference type="PANTHER" id="PTHR30003:SF0">
    <property type="entry name" value="GLYCOLATE PERMEASE GLCA-RELATED"/>
    <property type="match status" value="1"/>
</dbReference>
<keyword evidence="7 8" id="KW-0472">Membrane</keyword>
<dbReference type="GO" id="GO:0015295">
    <property type="term" value="F:solute:proton symporter activity"/>
    <property type="evidence" value="ECO:0007669"/>
    <property type="project" value="TreeGrafter"/>
</dbReference>
<protein>
    <recommendedName>
        <fullName evidence="8">L-lactate permease</fullName>
    </recommendedName>
</protein>
<feature type="transmembrane region" description="Helical" evidence="8">
    <location>
        <begin position="154"/>
        <end position="175"/>
    </location>
</feature>
<evidence type="ECO:0000256" key="8">
    <source>
        <dbReference type="RuleBase" id="RU365092"/>
    </source>
</evidence>
<evidence type="ECO:0000256" key="1">
    <source>
        <dbReference type="ARBA" id="ARBA00004651"/>
    </source>
</evidence>
<evidence type="ECO:0000256" key="6">
    <source>
        <dbReference type="ARBA" id="ARBA00022989"/>
    </source>
</evidence>
<proteinExistence type="inferred from homology"/>
<feature type="transmembrane region" description="Helical" evidence="8">
    <location>
        <begin position="38"/>
        <end position="62"/>
    </location>
</feature>
<feature type="transmembrane region" description="Helical" evidence="8">
    <location>
        <begin position="302"/>
        <end position="322"/>
    </location>
</feature>
<sequence length="469" mass="45919">MVEILGILVSALPFAVAAVGLVALGWPAPWAGTASLAMAVLGTLVWPGLQAAAVPGALLGGLGTSAQVLYVLFGGLLLYNLLSAGGAVEEVSRFLGRLEPDRVALATGVVVGVAPFFESVTGFGVAVVISAPILLAAGFTPLRAAVLASWGQCAVPWGALGVGTVIGADLAGMGFGPLSDASALLSLPLFPIYGVAAVVLAGGWTGLRRRGAEAIALGLVAGAGTLLTSLYLVPELSGAAGGIAATAVFLARRQSRLAGVPVRALLPYAFLLALLAAANGLGVVRDVLARLGPIFDGPGLPLLASGVFAAVLLGLGGERVGAATRRTGAQWLPTAAAVLTFVLAGEVVAGSGAAGLLAGGAEALGGLFPAVSPVLAALGGALTGSNAASNALFMPLQVEAARGLDLSAGLTAAVQNVAGSHASMLAPQRLILAATATGLLGREGDILRIAVAPVAISIVLLSLLGLLLG</sequence>
<dbReference type="AlphaFoldDB" id="A0A6J4Q5Q9"/>
<feature type="transmembrane region" description="Helical" evidence="8">
    <location>
        <begin position="446"/>
        <end position="468"/>
    </location>
</feature>
<accession>A0A6J4Q5Q9</accession>
<comment type="subcellular location">
    <subcellularLocation>
        <location evidence="1 8">Cell membrane</location>
        <topology evidence="1 8">Multi-pass membrane protein</topology>
    </subcellularLocation>
</comment>
<dbReference type="GO" id="GO:0005886">
    <property type="term" value="C:plasma membrane"/>
    <property type="evidence" value="ECO:0007669"/>
    <property type="project" value="UniProtKB-SubCell"/>
</dbReference>
<feature type="transmembrane region" description="Helical" evidence="8">
    <location>
        <begin position="6"/>
        <end position="26"/>
    </location>
</feature>
<feature type="transmembrane region" description="Helical" evidence="8">
    <location>
        <begin position="334"/>
        <end position="357"/>
    </location>
</feature>
<comment type="function">
    <text evidence="8">Uptake of L-lactate across the membrane. Can also transport D-lactate and glycolate.</text>
</comment>